<dbReference type="RefSeq" id="WP_144261526.1">
    <property type="nucleotide sequence ID" value="NZ_QMDX01000003.1"/>
</dbReference>
<dbReference type="Gene3D" id="1.25.40.80">
    <property type="match status" value="1"/>
</dbReference>
<dbReference type="Pfam" id="PF00875">
    <property type="entry name" value="DNA_photolyase"/>
    <property type="match status" value="1"/>
</dbReference>
<dbReference type="PANTHER" id="PTHR11455">
    <property type="entry name" value="CRYPTOCHROME"/>
    <property type="match status" value="1"/>
</dbReference>
<dbReference type="Gene3D" id="3.40.50.620">
    <property type="entry name" value="HUPs"/>
    <property type="match status" value="1"/>
</dbReference>
<dbReference type="AlphaFoldDB" id="A0A554NBP7"/>
<dbReference type="PROSITE" id="PS00394">
    <property type="entry name" value="DNA_PHOTOLYASES_1_1"/>
    <property type="match status" value="1"/>
</dbReference>
<dbReference type="InterPro" id="IPR036134">
    <property type="entry name" value="Crypto/Photolyase_FAD-like_sf"/>
</dbReference>
<reference evidence="8 9" key="1">
    <citation type="submission" date="2018-06" db="EMBL/GenBank/DDBJ databases">
        <title>Natronomonas sp. F16-60 a new haloarchaeon isolated from a solar saltern of Isla Cristina, Huelva, Spain.</title>
        <authorList>
            <person name="Duran-Viseras A."/>
            <person name="Sanchez-Porro C."/>
            <person name="Ventosa A."/>
        </authorList>
    </citation>
    <scope>NUCLEOTIDE SEQUENCE [LARGE SCALE GENOMIC DNA]</scope>
    <source>
        <strain evidence="8 9">F16-60</strain>
    </source>
</reference>
<dbReference type="InterPro" id="IPR002081">
    <property type="entry name" value="Cryptochrome/DNA_photolyase_1"/>
</dbReference>
<comment type="similarity">
    <text evidence="6">Belongs to the DNA photolyase family.</text>
</comment>
<sequence>MRIFWHQRDPRLVDNRGLTAAASDDTVLPVFVYDPEVLKYVGKRQRALRFRAWRRLKQAYREHGSDLVVRKGETVDVLTDLAEEYGADTIYHNRCYRPVRRNRARALADRVPTETLTDQVLVSPERLDERYPNHGQFYDDWGDQHKLPPASAPEADSLAAVSDGTTLPAPDVDVPLPEASHEAARDRLDAFLRDGIGSYDDDRDALGEDATSRMSVYLNNGLIGIREVWRAVGDRLDAATGGEHRNVEKYRYELSWREQMVHLLYHNPRLLSENYKRFERPIDWREDEAAERDLAAWKRGETGYPLVDAGMRQLDREGYMHNRTRQNVASFLAKHLLIDWREGARHFTRQLIDHDPAVNYGSWQWTASTGTDSVDVRIFDPVSQFEKYDDGGSYVREYVPELADVPTGRIAAWPTLSHGEREELAPEYHHPIVDRNEGYERAQREFEAALGKR</sequence>
<feature type="site" description="Electron transfer via tryptophanyl radical" evidence="5">
    <location>
        <position position="363"/>
    </location>
</feature>
<evidence type="ECO:0000256" key="6">
    <source>
        <dbReference type="RuleBase" id="RU004182"/>
    </source>
</evidence>
<gene>
    <name evidence="8" type="ORF">DP107_07525</name>
</gene>
<proteinExistence type="inferred from homology"/>
<dbReference type="SUPFAM" id="SSF52425">
    <property type="entry name" value="Cryptochrome/photolyase, N-terminal domain"/>
    <property type="match status" value="1"/>
</dbReference>
<dbReference type="InParanoid" id="A0A554NBP7"/>
<evidence type="ECO:0000256" key="1">
    <source>
        <dbReference type="ARBA" id="ARBA00022630"/>
    </source>
</evidence>
<comment type="cofactor">
    <cofactor evidence="4">
        <name>FAD</name>
        <dbReference type="ChEBI" id="CHEBI:57692"/>
    </cofactor>
    <text evidence="4">Binds 1 FAD per subunit.</text>
</comment>
<organism evidence="8 9">
    <name type="scientific">Haloglomus irregulare</name>
    <dbReference type="NCBI Taxonomy" id="2234134"/>
    <lineage>
        <taxon>Archaea</taxon>
        <taxon>Methanobacteriati</taxon>
        <taxon>Methanobacteriota</taxon>
        <taxon>Stenosarchaea group</taxon>
        <taxon>Halobacteria</taxon>
        <taxon>Halobacteriales</taxon>
        <taxon>Natronomonadaceae</taxon>
        <taxon>Haloglomus</taxon>
    </lineage>
</organism>
<feature type="binding site" evidence="4">
    <location>
        <position position="250"/>
    </location>
    <ligand>
        <name>FAD</name>
        <dbReference type="ChEBI" id="CHEBI:57692"/>
    </ligand>
</feature>
<evidence type="ECO:0000256" key="5">
    <source>
        <dbReference type="PIRSR" id="PIRSR602081-2"/>
    </source>
</evidence>
<dbReference type="GO" id="GO:0071949">
    <property type="term" value="F:FAD binding"/>
    <property type="evidence" value="ECO:0007669"/>
    <property type="project" value="TreeGrafter"/>
</dbReference>
<feature type="binding site" evidence="4">
    <location>
        <begin position="353"/>
        <end position="355"/>
    </location>
    <ligand>
        <name>FAD</name>
        <dbReference type="ChEBI" id="CHEBI:57692"/>
    </ligand>
</feature>
<dbReference type="Gene3D" id="1.10.579.10">
    <property type="entry name" value="DNA Cyclobutane Dipyrimidine Photolyase, subunit A, domain 3"/>
    <property type="match status" value="1"/>
</dbReference>
<feature type="binding site" evidence="4">
    <location>
        <begin position="211"/>
        <end position="215"/>
    </location>
    <ligand>
        <name>FAD</name>
        <dbReference type="ChEBI" id="CHEBI:57692"/>
    </ligand>
</feature>
<keyword evidence="1 4" id="KW-0285">Flavoprotein</keyword>
<evidence type="ECO:0000313" key="9">
    <source>
        <dbReference type="Proteomes" id="UP000319894"/>
    </source>
</evidence>
<dbReference type="PANTHER" id="PTHR11455:SF9">
    <property type="entry name" value="CRYPTOCHROME CIRCADIAN CLOCK 5 ISOFORM X1"/>
    <property type="match status" value="1"/>
</dbReference>
<dbReference type="PRINTS" id="PR00147">
    <property type="entry name" value="DNAPHOTLYASE"/>
</dbReference>
<dbReference type="InterPro" id="IPR005101">
    <property type="entry name" value="Cryptochr/Photolyase_FAD-bd"/>
</dbReference>
<evidence type="ECO:0000256" key="3">
    <source>
        <dbReference type="ARBA" id="ARBA00022991"/>
    </source>
</evidence>
<accession>A0A554NBP7</accession>
<evidence type="ECO:0000256" key="2">
    <source>
        <dbReference type="ARBA" id="ARBA00022827"/>
    </source>
</evidence>
<feature type="site" description="Electron transfer via tryptophanyl radical" evidence="5">
    <location>
        <position position="284"/>
    </location>
</feature>
<keyword evidence="2 4" id="KW-0274">FAD</keyword>
<keyword evidence="9" id="KW-1185">Reference proteome</keyword>
<dbReference type="PROSITE" id="PS51645">
    <property type="entry name" value="PHR_CRY_ALPHA_BETA"/>
    <property type="match status" value="1"/>
</dbReference>
<name>A0A554NBP7_9EURY</name>
<dbReference type="GO" id="GO:0006950">
    <property type="term" value="P:response to stress"/>
    <property type="evidence" value="ECO:0007669"/>
    <property type="project" value="UniProtKB-ARBA"/>
</dbReference>
<dbReference type="InterPro" id="IPR014729">
    <property type="entry name" value="Rossmann-like_a/b/a_fold"/>
</dbReference>
<dbReference type="GO" id="GO:0003677">
    <property type="term" value="F:DNA binding"/>
    <property type="evidence" value="ECO:0007669"/>
    <property type="project" value="TreeGrafter"/>
</dbReference>
<dbReference type="InterPro" id="IPR018394">
    <property type="entry name" value="DNA_photolyase_1_CS_C"/>
</dbReference>
<dbReference type="OrthoDB" id="11721at2157"/>
<dbReference type="InterPro" id="IPR036155">
    <property type="entry name" value="Crypto/Photolyase_N_sf"/>
</dbReference>
<dbReference type="InterPro" id="IPR006050">
    <property type="entry name" value="DNA_photolyase_N"/>
</dbReference>
<dbReference type="SUPFAM" id="SSF48173">
    <property type="entry name" value="Cryptochrome/photolyase FAD-binding domain"/>
    <property type="match status" value="1"/>
</dbReference>
<keyword evidence="3 6" id="KW-0157">Chromophore</keyword>
<dbReference type="GO" id="GO:0006139">
    <property type="term" value="P:nucleobase-containing compound metabolic process"/>
    <property type="evidence" value="ECO:0007669"/>
    <property type="project" value="UniProtKB-ARBA"/>
</dbReference>
<dbReference type="Proteomes" id="UP000319894">
    <property type="component" value="Unassembled WGS sequence"/>
</dbReference>
<dbReference type="Pfam" id="PF03441">
    <property type="entry name" value="FAD_binding_7"/>
    <property type="match status" value="1"/>
</dbReference>
<keyword evidence="8" id="KW-0456">Lyase</keyword>
<dbReference type="EMBL" id="QMDX01000003">
    <property type="protein sequence ID" value="TSD14806.1"/>
    <property type="molecule type" value="Genomic_DNA"/>
</dbReference>
<evidence type="ECO:0000256" key="4">
    <source>
        <dbReference type="PIRSR" id="PIRSR602081-1"/>
    </source>
</evidence>
<comment type="caution">
    <text evidence="8">The sequence shown here is derived from an EMBL/GenBank/DDBJ whole genome shotgun (WGS) entry which is preliminary data.</text>
</comment>
<feature type="binding site" evidence="4">
    <location>
        <position position="199"/>
    </location>
    <ligand>
        <name>FAD</name>
        <dbReference type="ChEBI" id="CHEBI:57692"/>
    </ligand>
</feature>
<feature type="domain" description="Photolyase/cryptochrome alpha/beta" evidence="7">
    <location>
        <begin position="1"/>
        <end position="121"/>
    </location>
</feature>
<evidence type="ECO:0000259" key="7">
    <source>
        <dbReference type="PROSITE" id="PS51645"/>
    </source>
</evidence>
<dbReference type="GO" id="GO:0003904">
    <property type="term" value="F:deoxyribodipyrimidine photo-lyase activity"/>
    <property type="evidence" value="ECO:0007669"/>
    <property type="project" value="TreeGrafter"/>
</dbReference>
<evidence type="ECO:0000313" key="8">
    <source>
        <dbReference type="EMBL" id="TSD14806.1"/>
    </source>
</evidence>
<feature type="site" description="Electron transfer via tryptophanyl radical" evidence="5">
    <location>
        <position position="340"/>
    </location>
</feature>
<protein>
    <submittedName>
        <fullName evidence="8">Deoxyribodipyrimidine photo-lyase</fullName>
    </submittedName>
</protein>